<keyword evidence="5" id="KW-0808">Transferase</keyword>
<dbReference type="GO" id="GO:0004674">
    <property type="term" value="F:protein serine/threonine kinase activity"/>
    <property type="evidence" value="ECO:0007669"/>
    <property type="project" value="UniProtKB-KW"/>
</dbReference>
<name>A0ABD3L6K9_EUCGL</name>
<feature type="signal peptide" evidence="16">
    <location>
        <begin position="1"/>
        <end position="24"/>
    </location>
</feature>
<keyword evidence="10" id="KW-1133">Transmembrane helix</keyword>
<dbReference type="GO" id="GO:0005524">
    <property type="term" value="F:ATP binding"/>
    <property type="evidence" value="ECO:0007669"/>
    <property type="project" value="UniProtKB-UniRule"/>
</dbReference>
<evidence type="ECO:0000256" key="15">
    <source>
        <dbReference type="SAM" id="MobiDB-lite"/>
    </source>
</evidence>
<dbReference type="EC" id="2.7.11.1" evidence="2"/>
<keyword evidence="9 14" id="KW-0067">ATP-binding</keyword>
<keyword evidence="6" id="KW-0812">Transmembrane</keyword>
<keyword evidence="7 14" id="KW-0547">Nucleotide-binding</keyword>
<dbReference type="InterPro" id="IPR017441">
    <property type="entry name" value="Protein_kinase_ATP_BS"/>
</dbReference>
<evidence type="ECO:0000256" key="11">
    <source>
        <dbReference type="ARBA" id="ARBA00023136"/>
    </source>
</evidence>
<sequence>MGGLCVGAVAAVVLFIFCGNKNRQRETPPTQNRQRETPPTQNRQRETPPTQNRQRETPPSQNRQRETAPPNASTAGAPTQNRQRETAPSQNRQRETPPSQNRQRETVPPNASTASAPRSAGKRIFTFQEVKSFTKDFSSPLGEGGSANVYKGALPTGEEVAVKRLKKPSEQEFETEVENLSRAHHKHVVSLIGYCIEEGQQIVVYEYLDPKYMSNEILTEKADVYSFGVMLWELITGRGPIDLVGWVRSKFKKCKKNQNFETLADDKLRKQGLPEIERAVESEIERVVKLAMACVDEEEDNRPKMRKIVRDLEDIVEDCLIRVAGRDPGRGASTSAPA</sequence>
<feature type="region of interest" description="Disordered" evidence="15">
    <location>
        <begin position="22"/>
        <end position="122"/>
    </location>
</feature>
<proteinExistence type="predicted"/>
<keyword evidence="4" id="KW-0723">Serine/threonine-protein kinase</keyword>
<comment type="catalytic activity">
    <reaction evidence="12">
        <text>L-threonyl-[protein] + ATP = O-phospho-L-threonyl-[protein] + ADP + H(+)</text>
        <dbReference type="Rhea" id="RHEA:46608"/>
        <dbReference type="Rhea" id="RHEA-COMP:11060"/>
        <dbReference type="Rhea" id="RHEA-COMP:11605"/>
        <dbReference type="ChEBI" id="CHEBI:15378"/>
        <dbReference type="ChEBI" id="CHEBI:30013"/>
        <dbReference type="ChEBI" id="CHEBI:30616"/>
        <dbReference type="ChEBI" id="CHEBI:61977"/>
        <dbReference type="ChEBI" id="CHEBI:456216"/>
        <dbReference type="EC" id="2.7.11.1"/>
    </reaction>
</comment>
<feature type="binding site" evidence="14">
    <location>
        <position position="163"/>
    </location>
    <ligand>
        <name>ATP</name>
        <dbReference type="ChEBI" id="CHEBI:30616"/>
    </ligand>
</feature>
<evidence type="ECO:0000256" key="12">
    <source>
        <dbReference type="ARBA" id="ARBA00047899"/>
    </source>
</evidence>
<evidence type="ECO:0000256" key="13">
    <source>
        <dbReference type="ARBA" id="ARBA00048679"/>
    </source>
</evidence>
<accession>A0ABD3L6K9</accession>
<evidence type="ECO:0000256" key="14">
    <source>
        <dbReference type="PROSITE-ProRule" id="PRU10141"/>
    </source>
</evidence>
<keyword evidence="19" id="KW-1185">Reference proteome</keyword>
<comment type="subcellular location">
    <subcellularLocation>
        <location evidence="1">Cell membrane</location>
        <topology evidence="1">Single-pass membrane protein</topology>
    </subcellularLocation>
</comment>
<dbReference type="Pfam" id="PF07714">
    <property type="entry name" value="PK_Tyr_Ser-Thr"/>
    <property type="match status" value="2"/>
</dbReference>
<organism evidence="18 19">
    <name type="scientific">Eucalyptus globulus</name>
    <name type="common">Tasmanian blue gum</name>
    <dbReference type="NCBI Taxonomy" id="34317"/>
    <lineage>
        <taxon>Eukaryota</taxon>
        <taxon>Viridiplantae</taxon>
        <taxon>Streptophyta</taxon>
        <taxon>Embryophyta</taxon>
        <taxon>Tracheophyta</taxon>
        <taxon>Spermatophyta</taxon>
        <taxon>Magnoliopsida</taxon>
        <taxon>eudicotyledons</taxon>
        <taxon>Gunneridae</taxon>
        <taxon>Pentapetalae</taxon>
        <taxon>rosids</taxon>
        <taxon>malvids</taxon>
        <taxon>Myrtales</taxon>
        <taxon>Myrtaceae</taxon>
        <taxon>Myrtoideae</taxon>
        <taxon>Eucalypteae</taxon>
        <taxon>Eucalyptus</taxon>
    </lineage>
</organism>
<evidence type="ECO:0000256" key="7">
    <source>
        <dbReference type="ARBA" id="ARBA00022741"/>
    </source>
</evidence>
<feature type="domain" description="Protein kinase" evidence="17">
    <location>
        <begin position="135"/>
        <end position="338"/>
    </location>
</feature>
<dbReference type="InterPro" id="IPR000719">
    <property type="entry name" value="Prot_kinase_dom"/>
</dbReference>
<evidence type="ECO:0000259" key="17">
    <source>
        <dbReference type="PROSITE" id="PS50011"/>
    </source>
</evidence>
<keyword evidence="16" id="KW-0732">Signal</keyword>
<evidence type="ECO:0000313" key="18">
    <source>
        <dbReference type="EMBL" id="KAL3747490.1"/>
    </source>
</evidence>
<evidence type="ECO:0000256" key="5">
    <source>
        <dbReference type="ARBA" id="ARBA00022679"/>
    </source>
</evidence>
<comment type="caution">
    <text evidence="18">The sequence shown here is derived from an EMBL/GenBank/DDBJ whole genome shotgun (WGS) entry which is preliminary data.</text>
</comment>
<dbReference type="Gene3D" id="1.10.510.10">
    <property type="entry name" value="Transferase(Phosphotransferase) domain 1"/>
    <property type="match status" value="1"/>
</dbReference>
<dbReference type="Proteomes" id="UP001634007">
    <property type="component" value="Unassembled WGS sequence"/>
</dbReference>
<dbReference type="FunFam" id="3.30.200.20:FF:000039">
    <property type="entry name" value="receptor-like protein kinase FERONIA"/>
    <property type="match status" value="1"/>
</dbReference>
<comment type="catalytic activity">
    <reaction evidence="13">
        <text>L-seryl-[protein] + ATP = O-phospho-L-seryl-[protein] + ADP + H(+)</text>
        <dbReference type="Rhea" id="RHEA:17989"/>
        <dbReference type="Rhea" id="RHEA-COMP:9863"/>
        <dbReference type="Rhea" id="RHEA-COMP:11604"/>
        <dbReference type="ChEBI" id="CHEBI:15378"/>
        <dbReference type="ChEBI" id="CHEBI:29999"/>
        <dbReference type="ChEBI" id="CHEBI:30616"/>
        <dbReference type="ChEBI" id="CHEBI:83421"/>
        <dbReference type="ChEBI" id="CHEBI:456216"/>
        <dbReference type="EC" id="2.7.11.1"/>
    </reaction>
</comment>
<feature type="chain" id="PRO_5044808047" description="non-specific serine/threonine protein kinase" evidence="16">
    <location>
        <begin position="25"/>
        <end position="338"/>
    </location>
</feature>
<dbReference type="EMBL" id="JBJKBG010000003">
    <property type="protein sequence ID" value="KAL3747490.1"/>
    <property type="molecule type" value="Genomic_DNA"/>
</dbReference>
<dbReference type="InterPro" id="IPR001245">
    <property type="entry name" value="Ser-Thr/Tyr_kinase_cat_dom"/>
</dbReference>
<dbReference type="InterPro" id="IPR011009">
    <property type="entry name" value="Kinase-like_dom_sf"/>
</dbReference>
<evidence type="ECO:0000256" key="1">
    <source>
        <dbReference type="ARBA" id="ARBA00004162"/>
    </source>
</evidence>
<dbReference type="PANTHER" id="PTHR47982:SF35">
    <property type="entry name" value="PROLINE-RICH RECEPTOR-LIKE PROTEIN KINASE PERK1-RELATED"/>
    <property type="match status" value="1"/>
</dbReference>
<keyword evidence="11" id="KW-0472">Membrane</keyword>
<reference evidence="18 19" key="1">
    <citation type="submission" date="2024-11" db="EMBL/GenBank/DDBJ databases">
        <title>Chromosome-level genome assembly of Eucalyptus globulus Labill. provides insights into its genome evolution.</title>
        <authorList>
            <person name="Li X."/>
        </authorList>
    </citation>
    <scope>NUCLEOTIDE SEQUENCE [LARGE SCALE GENOMIC DNA]</scope>
    <source>
        <strain evidence="18">CL2024</strain>
        <tissue evidence="18">Fresh tender leaves</tissue>
    </source>
</reference>
<evidence type="ECO:0000256" key="9">
    <source>
        <dbReference type="ARBA" id="ARBA00022840"/>
    </source>
</evidence>
<evidence type="ECO:0000256" key="6">
    <source>
        <dbReference type="ARBA" id="ARBA00022692"/>
    </source>
</evidence>
<evidence type="ECO:0000256" key="8">
    <source>
        <dbReference type="ARBA" id="ARBA00022777"/>
    </source>
</evidence>
<evidence type="ECO:0000313" key="19">
    <source>
        <dbReference type="Proteomes" id="UP001634007"/>
    </source>
</evidence>
<dbReference type="Gene3D" id="3.30.200.20">
    <property type="entry name" value="Phosphorylase Kinase, domain 1"/>
    <property type="match status" value="1"/>
</dbReference>
<evidence type="ECO:0000256" key="3">
    <source>
        <dbReference type="ARBA" id="ARBA00022475"/>
    </source>
</evidence>
<evidence type="ECO:0000256" key="10">
    <source>
        <dbReference type="ARBA" id="ARBA00022989"/>
    </source>
</evidence>
<dbReference type="PROSITE" id="PS00107">
    <property type="entry name" value="PROTEIN_KINASE_ATP"/>
    <property type="match status" value="1"/>
</dbReference>
<protein>
    <recommendedName>
        <fullName evidence="2">non-specific serine/threonine protein kinase</fullName>
        <ecNumber evidence="2">2.7.11.1</ecNumber>
    </recommendedName>
</protein>
<dbReference type="PANTHER" id="PTHR47982">
    <property type="entry name" value="PROLINE-RICH RECEPTOR-LIKE PROTEIN KINASE PERK4"/>
    <property type="match status" value="1"/>
</dbReference>
<keyword evidence="3" id="KW-1003">Cell membrane</keyword>
<feature type="compositionally biased region" description="Polar residues" evidence="15">
    <location>
        <begin position="27"/>
        <end position="62"/>
    </location>
</feature>
<gene>
    <name evidence="18" type="ORF">ACJRO7_016301</name>
</gene>
<dbReference type="PROSITE" id="PS50011">
    <property type="entry name" value="PROTEIN_KINASE_DOM"/>
    <property type="match status" value="1"/>
</dbReference>
<dbReference type="InterPro" id="IPR047117">
    <property type="entry name" value="PERK1-13-like"/>
</dbReference>
<keyword evidence="8" id="KW-0418">Kinase</keyword>
<evidence type="ECO:0000256" key="4">
    <source>
        <dbReference type="ARBA" id="ARBA00022527"/>
    </source>
</evidence>
<evidence type="ECO:0000256" key="16">
    <source>
        <dbReference type="SAM" id="SignalP"/>
    </source>
</evidence>
<evidence type="ECO:0000256" key="2">
    <source>
        <dbReference type="ARBA" id="ARBA00012513"/>
    </source>
</evidence>
<dbReference type="GO" id="GO:0005886">
    <property type="term" value="C:plasma membrane"/>
    <property type="evidence" value="ECO:0007669"/>
    <property type="project" value="UniProtKB-SubCell"/>
</dbReference>
<dbReference type="SUPFAM" id="SSF56112">
    <property type="entry name" value="Protein kinase-like (PK-like)"/>
    <property type="match status" value="1"/>
</dbReference>
<feature type="compositionally biased region" description="Polar residues" evidence="15">
    <location>
        <begin position="70"/>
        <end position="101"/>
    </location>
</feature>
<dbReference type="AlphaFoldDB" id="A0ABD3L6K9"/>